<evidence type="ECO:0000256" key="6">
    <source>
        <dbReference type="ARBA" id="ARBA00025321"/>
    </source>
</evidence>
<keyword evidence="8" id="KW-1185">Reference proteome</keyword>
<evidence type="ECO:0000313" key="8">
    <source>
        <dbReference type="Proteomes" id="UP001596016"/>
    </source>
</evidence>
<dbReference type="InterPro" id="IPR012413">
    <property type="entry name" value="BA14K"/>
</dbReference>
<reference evidence="8" key="1">
    <citation type="journal article" date="2019" name="Int. J. Syst. Evol. Microbiol.">
        <title>The Global Catalogue of Microorganisms (GCM) 10K type strain sequencing project: providing services to taxonomists for standard genome sequencing and annotation.</title>
        <authorList>
            <consortium name="The Broad Institute Genomics Platform"/>
            <consortium name="The Broad Institute Genome Sequencing Center for Infectious Disease"/>
            <person name="Wu L."/>
            <person name="Ma J."/>
        </authorList>
    </citation>
    <scope>NUCLEOTIDE SEQUENCE [LARGE SCALE GENOMIC DNA]</scope>
    <source>
        <strain evidence="8">CGMCC 4.1415</strain>
    </source>
</reference>
<gene>
    <name evidence="7" type="ORF">ACFPLB_06240</name>
</gene>
<evidence type="ECO:0000256" key="2">
    <source>
        <dbReference type="ARBA" id="ARBA00010270"/>
    </source>
</evidence>
<dbReference type="RefSeq" id="WP_378228560.1">
    <property type="nucleotide sequence ID" value="NZ_JBHSLL010000015.1"/>
</dbReference>
<evidence type="ECO:0000256" key="4">
    <source>
        <dbReference type="ARBA" id="ARBA00022475"/>
    </source>
</evidence>
<dbReference type="Pfam" id="PF07886">
    <property type="entry name" value="BA14K"/>
    <property type="match status" value="1"/>
</dbReference>
<comment type="subcellular location">
    <subcellularLocation>
        <location evidence="1">Membrane</location>
        <topology evidence="1">Single-pass membrane protein</topology>
    </subcellularLocation>
</comment>
<name>A0ABW0GV81_9HYPH</name>
<keyword evidence="4" id="KW-1003">Cell membrane</keyword>
<sequence>MKRIVTSLLASVVSLSFVVADVALVSAAPINIAPVQQVQTSLDDVQLVQSRSERRLRPRYKRQHRRHVNRNEFRRHSNGNVYWRGHRGYRHHRPGYRRHGDFWFPLAAFATGAIIGGALSNSAPPPAYRGGNAHVEWCYGRYRSYRASDNTFQPYNGPRKQCISPYY</sequence>
<dbReference type="Proteomes" id="UP001596016">
    <property type="component" value="Unassembled WGS sequence"/>
</dbReference>
<comment type="function">
    <text evidence="6">Has immunoglobulin-binding and hemagglutination properties, and can bind to mannose. Essential for virulence. May be involved in LPS biosynthesis or polysaccharide transport.</text>
</comment>
<comment type="caution">
    <text evidence="7">The sequence shown here is derived from an EMBL/GenBank/DDBJ whole genome shotgun (WGS) entry which is preliminary data.</text>
</comment>
<evidence type="ECO:0000256" key="1">
    <source>
        <dbReference type="ARBA" id="ARBA00004167"/>
    </source>
</evidence>
<keyword evidence="4" id="KW-0472">Membrane</keyword>
<protein>
    <recommendedName>
        <fullName evidence="3">Lectin-like protein BA14k</fullName>
    </recommendedName>
</protein>
<evidence type="ECO:0000256" key="3">
    <source>
        <dbReference type="ARBA" id="ARBA00020552"/>
    </source>
</evidence>
<dbReference type="EMBL" id="JBHSLL010000015">
    <property type="protein sequence ID" value="MFC5385567.1"/>
    <property type="molecule type" value="Genomic_DNA"/>
</dbReference>
<accession>A0ABW0GV81</accession>
<evidence type="ECO:0000256" key="5">
    <source>
        <dbReference type="ARBA" id="ARBA00022734"/>
    </source>
</evidence>
<organism evidence="7 8">
    <name type="scientific">Aquamicrobium segne</name>
    <dbReference type="NCBI Taxonomy" id="469547"/>
    <lineage>
        <taxon>Bacteria</taxon>
        <taxon>Pseudomonadati</taxon>
        <taxon>Pseudomonadota</taxon>
        <taxon>Alphaproteobacteria</taxon>
        <taxon>Hyphomicrobiales</taxon>
        <taxon>Phyllobacteriaceae</taxon>
        <taxon>Aquamicrobium</taxon>
    </lineage>
</organism>
<evidence type="ECO:0000313" key="7">
    <source>
        <dbReference type="EMBL" id="MFC5385567.1"/>
    </source>
</evidence>
<comment type="similarity">
    <text evidence="2">Belongs to the BA14k family.</text>
</comment>
<proteinExistence type="inferred from homology"/>
<keyword evidence="5" id="KW-0430">Lectin</keyword>